<dbReference type="AlphaFoldDB" id="A0A1G6ITT5"/>
<name>A0A1G6ITT5_9ACTN</name>
<dbReference type="Proteomes" id="UP000199034">
    <property type="component" value="Unassembled WGS sequence"/>
</dbReference>
<dbReference type="InterPro" id="IPR006311">
    <property type="entry name" value="TAT_signal"/>
</dbReference>
<sequence length="233" mass="25427">MTSARRPILLLAGALAAVLTISLLSPSGSASASASERRGGETVSRSYSSYRYVDVPQFGFCLGVYATARLQATYKRRPISQGVVSELRDPKIIDPSLQVTVKRSCDDDAKYRKKHRANKISYSNYYYGYKCSFDPSFSAGAPWTVGVGITPDCGSEKVAKVGEVNGRARRAYRFVLDTEGYAFGWDGSDSVVEPGSVKLCTSLSGYFRMKDSQGAERQTVAKKVSFPDLCLTK</sequence>
<dbReference type="PROSITE" id="PS51318">
    <property type="entry name" value="TAT"/>
    <property type="match status" value="1"/>
</dbReference>
<reference evidence="1 2" key="1">
    <citation type="submission" date="2016-10" db="EMBL/GenBank/DDBJ databases">
        <authorList>
            <person name="de Groot N.N."/>
        </authorList>
    </citation>
    <scope>NUCLEOTIDE SEQUENCE [LARGE SCALE GENOMIC DNA]</scope>
    <source>
        <strain evidence="1 2">CGMCC 4.6858</strain>
    </source>
</reference>
<dbReference type="EMBL" id="FMZM01000001">
    <property type="protein sequence ID" value="SDC09455.1"/>
    <property type="molecule type" value="Genomic_DNA"/>
</dbReference>
<protein>
    <submittedName>
        <fullName evidence="1">Uncharacterized protein</fullName>
    </submittedName>
</protein>
<keyword evidence="2" id="KW-1185">Reference proteome</keyword>
<evidence type="ECO:0000313" key="1">
    <source>
        <dbReference type="EMBL" id="SDC09455.1"/>
    </source>
</evidence>
<dbReference type="OrthoDB" id="3483795at2"/>
<organism evidence="1 2">
    <name type="scientific">Nocardioides lianchengensis</name>
    <dbReference type="NCBI Taxonomy" id="1045774"/>
    <lineage>
        <taxon>Bacteria</taxon>
        <taxon>Bacillati</taxon>
        <taxon>Actinomycetota</taxon>
        <taxon>Actinomycetes</taxon>
        <taxon>Propionibacteriales</taxon>
        <taxon>Nocardioidaceae</taxon>
        <taxon>Nocardioides</taxon>
    </lineage>
</organism>
<gene>
    <name evidence="1" type="ORF">SAMN05421872_101269</name>
</gene>
<dbReference type="RefSeq" id="WP_090849986.1">
    <property type="nucleotide sequence ID" value="NZ_FMZM01000001.1"/>
</dbReference>
<accession>A0A1G6ITT5</accession>
<dbReference type="STRING" id="1045774.SAMN05421872_101269"/>
<proteinExistence type="predicted"/>
<evidence type="ECO:0000313" key="2">
    <source>
        <dbReference type="Proteomes" id="UP000199034"/>
    </source>
</evidence>